<evidence type="ECO:0000313" key="1">
    <source>
        <dbReference type="EMBL" id="HAF7256050.1"/>
    </source>
</evidence>
<reference evidence="1" key="1">
    <citation type="journal article" date="2018" name="Genome Biol.">
        <title>SKESA: strategic k-mer extension for scrupulous assemblies.</title>
        <authorList>
            <person name="Souvorov A."/>
            <person name="Agarwala R."/>
            <person name="Lipman D.J."/>
        </authorList>
    </citation>
    <scope>NUCLEOTIDE SEQUENCE</scope>
    <source>
        <strain evidence="1">13-2237</strain>
    </source>
</reference>
<reference evidence="1" key="2">
    <citation type="submission" date="2018-07" db="EMBL/GenBank/DDBJ databases">
        <authorList>
            <consortium name="NCBI Pathogen Detection Project"/>
        </authorList>
    </citation>
    <scope>NUCLEOTIDE SEQUENCE</scope>
    <source>
        <strain evidence="1">13-2237</strain>
    </source>
</reference>
<accession>A0A752DLF0</accession>
<sequence length="60" mass="6829">MQTIIYDYSPDFPGCGVLADFPDGESVFFDTFEEFEMFVADEFPGVELVPLFAEGEDEYL</sequence>
<dbReference type="EMBL" id="DAAWCK010000004">
    <property type="protein sequence ID" value="HAF7256050.1"/>
    <property type="molecule type" value="Genomic_DNA"/>
</dbReference>
<name>A0A752DLF0_SALET</name>
<protein>
    <submittedName>
        <fullName evidence="1">Uncharacterized protein</fullName>
    </submittedName>
</protein>
<dbReference type="AlphaFoldDB" id="A0A752DLF0"/>
<proteinExistence type="predicted"/>
<gene>
    <name evidence="1" type="ORF">G9X39_000678</name>
</gene>
<comment type="caution">
    <text evidence="1">The sequence shown here is derived from an EMBL/GenBank/DDBJ whole genome shotgun (WGS) entry which is preliminary data.</text>
</comment>
<organism evidence="1">
    <name type="scientific">Salmonella enterica subsp. enterica serovar Panama</name>
    <dbReference type="NCBI Taxonomy" id="29472"/>
    <lineage>
        <taxon>Bacteria</taxon>
        <taxon>Pseudomonadati</taxon>
        <taxon>Pseudomonadota</taxon>
        <taxon>Gammaproteobacteria</taxon>
        <taxon>Enterobacterales</taxon>
        <taxon>Enterobacteriaceae</taxon>
        <taxon>Salmonella</taxon>
    </lineage>
</organism>